<dbReference type="Proteomes" id="UP000494165">
    <property type="component" value="Unassembled WGS sequence"/>
</dbReference>
<evidence type="ECO:0000313" key="2">
    <source>
        <dbReference type="EMBL" id="CAB3379252.1"/>
    </source>
</evidence>
<comment type="caution">
    <text evidence="2">The sequence shown here is derived from an EMBL/GenBank/DDBJ whole genome shotgun (WGS) entry which is preliminary data.</text>
</comment>
<organism evidence="2 3">
    <name type="scientific">Cloeon dipterum</name>
    <dbReference type="NCBI Taxonomy" id="197152"/>
    <lineage>
        <taxon>Eukaryota</taxon>
        <taxon>Metazoa</taxon>
        <taxon>Ecdysozoa</taxon>
        <taxon>Arthropoda</taxon>
        <taxon>Hexapoda</taxon>
        <taxon>Insecta</taxon>
        <taxon>Pterygota</taxon>
        <taxon>Palaeoptera</taxon>
        <taxon>Ephemeroptera</taxon>
        <taxon>Pisciforma</taxon>
        <taxon>Baetidae</taxon>
        <taxon>Cloeon</taxon>
    </lineage>
</organism>
<accession>A0A8S1D694</accession>
<keyword evidence="3" id="KW-1185">Reference proteome</keyword>
<protein>
    <submittedName>
        <fullName evidence="2">Uncharacterized protein</fullName>
    </submittedName>
</protein>
<gene>
    <name evidence="2" type="ORF">CLODIP_2_CD12069</name>
</gene>
<name>A0A8S1D694_9INSE</name>
<feature type="region of interest" description="Disordered" evidence="1">
    <location>
        <begin position="93"/>
        <end position="120"/>
    </location>
</feature>
<reference evidence="2 3" key="1">
    <citation type="submission" date="2020-04" db="EMBL/GenBank/DDBJ databases">
        <authorList>
            <person name="Alioto T."/>
            <person name="Alioto T."/>
            <person name="Gomez Garrido J."/>
        </authorList>
    </citation>
    <scope>NUCLEOTIDE SEQUENCE [LARGE SCALE GENOMIC DNA]</scope>
</reference>
<dbReference type="AlphaFoldDB" id="A0A8S1D694"/>
<proteinExistence type="predicted"/>
<feature type="compositionally biased region" description="Low complexity" evidence="1">
    <location>
        <begin position="95"/>
        <end position="112"/>
    </location>
</feature>
<evidence type="ECO:0000256" key="1">
    <source>
        <dbReference type="SAM" id="MobiDB-lite"/>
    </source>
</evidence>
<sequence length="120" mass="13232">MSRCCLQVKLKSCGTNELRSFFTRDDPKNETKEGVTYAGVLEKSHVRSPLPQLKLEVSEVIVLRLQLSKEGCIFVANKEFKSYLRCSACQPYCEPSPAASSSPARQPSATTPKMSVSGLM</sequence>
<dbReference type="EMBL" id="CADEPI010000182">
    <property type="protein sequence ID" value="CAB3379252.1"/>
    <property type="molecule type" value="Genomic_DNA"/>
</dbReference>
<evidence type="ECO:0000313" key="3">
    <source>
        <dbReference type="Proteomes" id="UP000494165"/>
    </source>
</evidence>